<dbReference type="KEGG" id="smiz:4412673_03343"/>
<dbReference type="InterPro" id="IPR029058">
    <property type="entry name" value="AB_hydrolase_fold"/>
</dbReference>
<proteinExistence type="predicted"/>
<dbReference type="EMBL" id="LT906468">
    <property type="protein sequence ID" value="SNV56892.1"/>
    <property type="molecule type" value="Genomic_DNA"/>
</dbReference>
<sequence>MKNYFLALILFCSCSMGFSQSFEGNWKGTLQVSGMELPLIFEFKYNGTWEGTMQSPKQTSNRFPLSSFTATGDSIYVELKSLGVKYAGKISSDRMHINGKFQQGGLKTDLILSKLTAEQASQASTFKRSQRVNPPYSYDTVDVTFENKIDKVTLAGTITKPKEPGKYPAVVLVSGSGPQDRNETLMGHEPFKVLADYLTKNNIVVLRYDDRGVGKSKGDFAKSTTGDFGKDALAALSFLRKQAQVDPMKVGIIGHSEGGLIATILAGQQASGLNFIVTLAGPTIRMDSLMILQNAAVMKSQGKDMSAAERAMIKKNYEIMASDLPSNKAFDAIRNNMRAVNGSQNIESADQIGALVTPWFRHFIKIDPVPFIKKIKIPTFAAFGGKDVQVPAGENIESLTDNLPKNKNDLSKVYPNLNHLFQNAKTGAVGEYEEIEETINPEVLKDITTWIKAL</sequence>
<dbReference type="InterPro" id="IPR053145">
    <property type="entry name" value="AB_hydrolase_Est10"/>
</dbReference>
<dbReference type="Proteomes" id="UP000215355">
    <property type="component" value="Chromosome 1"/>
</dbReference>
<dbReference type="GO" id="GO:0006508">
    <property type="term" value="P:proteolysis"/>
    <property type="evidence" value="ECO:0007669"/>
    <property type="project" value="InterPro"/>
</dbReference>
<name>A0AAJ4XEP8_9SPHI</name>
<protein>
    <submittedName>
        <fullName evidence="4">Exosortase A system-associated hydrolase 1</fullName>
    </submittedName>
</protein>
<dbReference type="GO" id="GO:0052689">
    <property type="term" value="F:carboxylic ester hydrolase activity"/>
    <property type="evidence" value="ECO:0007669"/>
    <property type="project" value="TreeGrafter"/>
</dbReference>
<dbReference type="Gene3D" id="3.40.50.1820">
    <property type="entry name" value="alpha/beta hydrolase"/>
    <property type="match status" value="1"/>
</dbReference>
<keyword evidence="1 4" id="KW-0378">Hydrolase</keyword>
<dbReference type="PANTHER" id="PTHR43265:SF1">
    <property type="entry name" value="ESTERASE ESTD"/>
    <property type="match status" value="1"/>
</dbReference>
<dbReference type="GO" id="GO:0004252">
    <property type="term" value="F:serine-type endopeptidase activity"/>
    <property type="evidence" value="ECO:0007669"/>
    <property type="project" value="InterPro"/>
</dbReference>
<evidence type="ECO:0000256" key="2">
    <source>
        <dbReference type="SAM" id="SignalP"/>
    </source>
</evidence>
<dbReference type="InterPro" id="IPR022742">
    <property type="entry name" value="Hydrolase_4"/>
</dbReference>
<accession>A0AAJ4XEP8</accession>
<feature type="domain" description="Serine aminopeptidase S33" evidence="3">
    <location>
        <begin position="193"/>
        <end position="421"/>
    </location>
</feature>
<keyword evidence="2" id="KW-0732">Signal</keyword>
<dbReference type="PANTHER" id="PTHR43265">
    <property type="entry name" value="ESTERASE ESTD"/>
    <property type="match status" value="1"/>
</dbReference>
<feature type="signal peptide" evidence="2">
    <location>
        <begin position="1"/>
        <end position="21"/>
    </location>
</feature>
<dbReference type="RefSeq" id="WP_093100357.1">
    <property type="nucleotide sequence ID" value="NZ_DAMDLF010000065.1"/>
</dbReference>
<evidence type="ECO:0000256" key="1">
    <source>
        <dbReference type="ARBA" id="ARBA00022801"/>
    </source>
</evidence>
<evidence type="ECO:0000259" key="3">
    <source>
        <dbReference type="Pfam" id="PF12146"/>
    </source>
</evidence>
<evidence type="ECO:0000313" key="5">
    <source>
        <dbReference type="Proteomes" id="UP000215355"/>
    </source>
</evidence>
<dbReference type="AlphaFoldDB" id="A0AAJ4XEP8"/>
<organism evidence="4 5">
    <name type="scientific">Sphingobacterium mizutaii</name>
    <dbReference type="NCBI Taxonomy" id="1010"/>
    <lineage>
        <taxon>Bacteria</taxon>
        <taxon>Pseudomonadati</taxon>
        <taxon>Bacteroidota</taxon>
        <taxon>Sphingobacteriia</taxon>
        <taxon>Sphingobacteriales</taxon>
        <taxon>Sphingobacteriaceae</taxon>
        <taxon>Sphingobacterium</taxon>
    </lineage>
</organism>
<dbReference type="Pfam" id="PF12146">
    <property type="entry name" value="Hydrolase_4"/>
    <property type="match status" value="1"/>
</dbReference>
<dbReference type="InterPro" id="IPR002471">
    <property type="entry name" value="Pept_S9_AS"/>
</dbReference>
<reference evidence="4 5" key="1">
    <citation type="submission" date="2017-06" db="EMBL/GenBank/DDBJ databases">
        <authorList>
            <consortium name="Pathogen Informatics"/>
        </authorList>
    </citation>
    <scope>NUCLEOTIDE SEQUENCE [LARGE SCALE GENOMIC DNA]</scope>
    <source>
        <strain evidence="4 5">NCTC12149</strain>
    </source>
</reference>
<feature type="chain" id="PRO_5042552686" evidence="2">
    <location>
        <begin position="22"/>
        <end position="454"/>
    </location>
</feature>
<dbReference type="PROSITE" id="PS00708">
    <property type="entry name" value="PRO_ENDOPEP_SER"/>
    <property type="match status" value="1"/>
</dbReference>
<evidence type="ECO:0000313" key="4">
    <source>
        <dbReference type="EMBL" id="SNV56892.1"/>
    </source>
</evidence>
<gene>
    <name evidence="4" type="ORF">SAMEA4412673_03343</name>
</gene>
<dbReference type="SUPFAM" id="SSF53474">
    <property type="entry name" value="alpha/beta-Hydrolases"/>
    <property type="match status" value="1"/>
</dbReference>